<keyword evidence="2" id="KW-0812">Transmembrane</keyword>
<protein>
    <submittedName>
        <fullName evidence="3">DUF2993 domain-containing protein</fullName>
    </submittedName>
</protein>
<evidence type="ECO:0000256" key="1">
    <source>
        <dbReference type="SAM" id="MobiDB-lite"/>
    </source>
</evidence>
<sequence>MLSETDGWETLSRQAAIGDSSEPPRKRKRVRGWIIAVVILLVGAALVIGGLFLAENVTKGIATDAIAVAVEASLPATVDADVDVDIAGDWVLFQIFTGKLEQVTLSSDDAMVDGSPAVFELIATQVPLDLKQPVGNIDATVSLGPGSINELLTLPGNDPEVALGDDIVSYADSASVLGFTIGYSVNATLTPAGTDVLAAPVAANVTSDVGSLDVSGVIERILGAEPVPICVADRLPLGVTISGIDVTPEAATLSLAASDFTLNGESLRNRGTCPEVG</sequence>
<feature type="region of interest" description="Disordered" evidence="1">
    <location>
        <begin position="1"/>
        <end position="25"/>
    </location>
</feature>
<gene>
    <name evidence="3" type="ORF">D9V28_13805</name>
</gene>
<dbReference type="OrthoDB" id="5116168at2"/>
<comment type="caution">
    <text evidence="3">The sequence shown here is derived from an EMBL/GenBank/DDBJ whole genome shotgun (WGS) entry which is preliminary data.</text>
</comment>
<dbReference type="Pfam" id="PF11209">
    <property type="entry name" value="LmeA"/>
    <property type="match status" value="1"/>
</dbReference>
<organism evidence="3 4">
    <name type="scientific">Mycetocola zhadangensis</name>
    <dbReference type="NCBI Taxonomy" id="1164595"/>
    <lineage>
        <taxon>Bacteria</taxon>
        <taxon>Bacillati</taxon>
        <taxon>Actinomycetota</taxon>
        <taxon>Actinomycetes</taxon>
        <taxon>Micrococcales</taxon>
        <taxon>Microbacteriaceae</taxon>
        <taxon>Mycetocola</taxon>
    </lineage>
</organism>
<feature type="transmembrane region" description="Helical" evidence="2">
    <location>
        <begin position="33"/>
        <end position="54"/>
    </location>
</feature>
<proteinExistence type="predicted"/>
<keyword evidence="4" id="KW-1185">Reference proteome</keyword>
<dbReference type="RefSeq" id="WP_121660336.1">
    <property type="nucleotide sequence ID" value="NZ_BMEK01000003.1"/>
</dbReference>
<dbReference type="AlphaFoldDB" id="A0A3L7IT42"/>
<evidence type="ECO:0000256" key="2">
    <source>
        <dbReference type="SAM" id="Phobius"/>
    </source>
</evidence>
<name>A0A3L7IT42_9MICO</name>
<keyword evidence="2" id="KW-1133">Transmembrane helix</keyword>
<evidence type="ECO:0000313" key="4">
    <source>
        <dbReference type="Proteomes" id="UP000282460"/>
    </source>
</evidence>
<keyword evidence="2" id="KW-0472">Membrane</keyword>
<dbReference type="EMBL" id="RCWJ01000004">
    <property type="protein sequence ID" value="RLQ81426.1"/>
    <property type="molecule type" value="Genomic_DNA"/>
</dbReference>
<dbReference type="InterPro" id="IPR021373">
    <property type="entry name" value="DUF2993"/>
</dbReference>
<reference evidence="3 4" key="1">
    <citation type="submission" date="2018-10" db="EMBL/GenBank/DDBJ databases">
        <authorList>
            <person name="Li J."/>
        </authorList>
    </citation>
    <scope>NUCLEOTIDE SEQUENCE [LARGE SCALE GENOMIC DNA]</scope>
    <source>
        <strain evidence="3 4">ZD1-4</strain>
    </source>
</reference>
<dbReference type="Proteomes" id="UP000282460">
    <property type="component" value="Unassembled WGS sequence"/>
</dbReference>
<accession>A0A3L7IT42</accession>
<evidence type="ECO:0000313" key="3">
    <source>
        <dbReference type="EMBL" id="RLQ81426.1"/>
    </source>
</evidence>